<dbReference type="Pfam" id="PF22536">
    <property type="entry name" value="WHD_POLR3C"/>
    <property type="match status" value="1"/>
</dbReference>
<dbReference type="GO" id="GO:0003697">
    <property type="term" value="F:single-stranded DNA binding"/>
    <property type="evidence" value="ECO:0007669"/>
    <property type="project" value="UniProtKB-UniRule"/>
</dbReference>
<evidence type="ECO:0000313" key="14">
    <source>
        <dbReference type="Proteomes" id="UP001375240"/>
    </source>
</evidence>
<feature type="region of interest" description="Disordered" evidence="9">
    <location>
        <begin position="239"/>
        <end position="258"/>
    </location>
</feature>
<dbReference type="PANTHER" id="PTHR12949:SF0">
    <property type="entry name" value="DNA-DIRECTED RNA POLYMERASE III SUBUNIT RPC3"/>
    <property type="match status" value="1"/>
</dbReference>
<comment type="subunit">
    <text evidence="3 8">Component of the RNA polymerase III (Pol III) complex consisting of 17 subunits.</text>
</comment>
<gene>
    <name evidence="13" type="primary">RPC82</name>
    <name evidence="13" type="ORF">TWF696_009350</name>
</gene>
<dbReference type="InterPro" id="IPR013197">
    <property type="entry name" value="RNA_pol_III_RPC82-rel_HTH"/>
</dbReference>
<comment type="similarity">
    <text evidence="2 8">Belongs to the RNA polymerase beta chain family.</text>
</comment>
<evidence type="ECO:0000256" key="9">
    <source>
        <dbReference type="SAM" id="MobiDB-lite"/>
    </source>
</evidence>
<sequence length="631" mass="71320">MQQNAVELCTILVKDTYGELSSRVVAILLEYGRSALHTLVRRVKIPEKVVKQTLVVLIQQHLVLHYTHDEGGRDTTYYECNWLQIYELLHSGRIVRTIEERFGAEAAAVVSNFLLLGHARVSDFITAYGISSSKAKTAATLPNGTAINASEATGTAPITTASQISKHIVALMQEKFLVPVQLHHMHPTVDTENAIRQKVTSEQTSMTAAMQTKVKKAIDEKVTEKMQALSADVDNQNFGLKRKSDHQDGRARKRTKYSAAQGTEEDEWEIDGNVVLRVNHAKFLSIFRNEELVRWVETRIGKATSLVYAELLKHLEKSTIGRRTSSGLVDGCKKTVISTLDISNTLSKDIDLVNSIASASSGPNGTSQKRSMANGGSNPFNVEDDMEGDSDDYDLDADLDDYDTPMNGTHDLSSAAAEKKEQLQNIRKHLALLAEDNNAFVTKQEGSMQYGGWTVDTDRLCKLMRTRELEQIVEERFGSLATRLVRIIKDKGKMDEKGLADTALLRQKDIRAHLGILHERGFLHIQEVPKTAERLPARTFYFFFFDEQMSKMAMLNDFYKAMSRIMQRIDHERGLNSMLLSKAERTDVKGHEEELLTKKELADLIKWQRTEEKLLGQLMRIDRQVMMFRDW</sequence>
<evidence type="ECO:0000259" key="11">
    <source>
        <dbReference type="Pfam" id="PF08221"/>
    </source>
</evidence>
<feature type="domain" description="RNA polymerase III Rpc82 C -terminal" evidence="10">
    <location>
        <begin position="168"/>
        <end position="462"/>
    </location>
</feature>
<dbReference type="GO" id="GO:0005666">
    <property type="term" value="C:RNA polymerase III complex"/>
    <property type="evidence" value="ECO:0007669"/>
    <property type="project" value="UniProtKB-UniRule"/>
</dbReference>
<feature type="domain" description="RNA polymerase III subunit RPC82-related helix-turn-helix" evidence="11">
    <location>
        <begin position="7"/>
        <end position="64"/>
    </location>
</feature>
<dbReference type="InterPro" id="IPR036388">
    <property type="entry name" value="WH-like_DNA-bd_sf"/>
</dbReference>
<comment type="caution">
    <text evidence="13">The sequence shown here is derived from an EMBL/GenBank/DDBJ whole genome shotgun (WGS) entry which is preliminary data.</text>
</comment>
<comment type="subcellular location">
    <subcellularLocation>
        <location evidence="1 8">Nucleus</location>
    </subcellularLocation>
</comment>
<evidence type="ECO:0000256" key="6">
    <source>
        <dbReference type="ARBA" id="ARBA00023242"/>
    </source>
</evidence>
<evidence type="ECO:0000256" key="4">
    <source>
        <dbReference type="ARBA" id="ARBA00022478"/>
    </source>
</evidence>
<dbReference type="InterPro" id="IPR055207">
    <property type="entry name" value="POLR3C_WHD"/>
</dbReference>
<evidence type="ECO:0000256" key="1">
    <source>
        <dbReference type="ARBA" id="ARBA00004123"/>
    </source>
</evidence>
<keyword evidence="5 8" id="KW-0804">Transcription</keyword>
<keyword evidence="6 8" id="KW-0539">Nucleus</keyword>
<evidence type="ECO:0000256" key="2">
    <source>
        <dbReference type="ARBA" id="ARBA00006835"/>
    </source>
</evidence>
<proteinExistence type="inferred from homology"/>
<evidence type="ECO:0000256" key="3">
    <source>
        <dbReference type="ARBA" id="ARBA00011206"/>
    </source>
</evidence>
<feature type="domain" description="DNA-directed RNA polymerase III subunit RPC3 winged-helix" evidence="12">
    <location>
        <begin position="469"/>
        <end position="544"/>
    </location>
</feature>
<feature type="compositionally biased region" description="Polar residues" evidence="9">
    <location>
        <begin position="358"/>
        <end position="380"/>
    </location>
</feature>
<dbReference type="Proteomes" id="UP001375240">
    <property type="component" value="Unassembled WGS sequence"/>
</dbReference>
<dbReference type="Pfam" id="PF20912">
    <property type="entry name" value="RPC3_helical"/>
    <property type="match status" value="1"/>
</dbReference>
<dbReference type="InterPro" id="IPR039748">
    <property type="entry name" value="RPC3"/>
</dbReference>
<evidence type="ECO:0000256" key="5">
    <source>
        <dbReference type="ARBA" id="ARBA00023163"/>
    </source>
</evidence>
<evidence type="ECO:0000259" key="12">
    <source>
        <dbReference type="Pfam" id="PF22536"/>
    </source>
</evidence>
<feature type="region of interest" description="Disordered" evidence="9">
    <location>
        <begin position="358"/>
        <end position="391"/>
    </location>
</feature>
<dbReference type="Pfam" id="PF05645">
    <property type="entry name" value="RNA_pol_Rpc82"/>
    <property type="match status" value="1"/>
</dbReference>
<dbReference type="Pfam" id="PF08221">
    <property type="entry name" value="HTH_9"/>
    <property type="match status" value="1"/>
</dbReference>
<feature type="compositionally biased region" description="Acidic residues" evidence="9">
    <location>
        <begin position="382"/>
        <end position="391"/>
    </location>
</feature>
<dbReference type="AlphaFoldDB" id="A0AAV9UJE3"/>
<evidence type="ECO:0000256" key="7">
    <source>
        <dbReference type="ARBA" id="ARBA00025127"/>
    </source>
</evidence>
<dbReference type="Gene3D" id="1.10.10.10">
    <property type="entry name" value="Winged helix-like DNA-binding domain superfamily/Winged helix DNA-binding domain"/>
    <property type="match status" value="2"/>
</dbReference>
<comment type="function">
    <text evidence="7 8">DNA-dependent RNA polymerase catalyzes the transcription of DNA into RNA using the four ribonucleoside triphosphates as substrates. Specific core component of RNA polymerase III which synthesizes small RNAs, such as 5S rRNA and tRNAs.</text>
</comment>
<organism evidence="13 14">
    <name type="scientific">Orbilia brochopaga</name>
    <dbReference type="NCBI Taxonomy" id="3140254"/>
    <lineage>
        <taxon>Eukaryota</taxon>
        <taxon>Fungi</taxon>
        <taxon>Dikarya</taxon>
        <taxon>Ascomycota</taxon>
        <taxon>Pezizomycotina</taxon>
        <taxon>Orbiliomycetes</taxon>
        <taxon>Orbiliales</taxon>
        <taxon>Orbiliaceae</taxon>
        <taxon>Orbilia</taxon>
    </lineage>
</organism>
<accession>A0AAV9UJE3</accession>
<protein>
    <recommendedName>
        <fullName evidence="8">DNA-directed RNA polymerase III subunit RPC3</fullName>
        <shortName evidence="8">RNA polymerase III subunit C3</shortName>
    </recommendedName>
</protein>
<dbReference type="PANTHER" id="PTHR12949">
    <property type="entry name" value="RNA POLYMERASE III DNA DIRECTED -RELATED"/>
    <property type="match status" value="1"/>
</dbReference>
<dbReference type="InterPro" id="IPR008806">
    <property type="entry name" value="RNA_pol_III_Rpc82_C"/>
</dbReference>
<name>A0AAV9UJE3_9PEZI</name>
<reference evidence="13 14" key="1">
    <citation type="submission" date="2019-10" db="EMBL/GenBank/DDBJ databases">
        <authorList>
            <person name="Palmer J.M."/>
        </authorList>
    </citation>
    <scope>NUCLEOTIDE SEQUENCE [LARGE SCALE GENOMIC DNA]</scope>
    <source>
        <strain evidence="13 14">TWF696</strain>
    </source>
</reference>
<keyword evidence="4 8" id="KW-0240">DNA-directed RNA polymerase</keyword>
<keyword evidence="14" id="KW-1185">Reference proteome</keyword>
<dbReference type="EMBL" id="JAVHNQ010000008">
    <property type="protein sequence ID" value="KAK6341040.1"/>
    <property type="molecule type" value="Genomic_DNA"/>
</dbReference>
<evidence type="ECO:0000313" key="13">
    <source>
        <dbReference type="EMBL" id="KAK6341040.1"/>
    </source>
</evidence>
<evidence type="ECO:0000256" key="8">
    <source>
        <dbReference type="RuleBase" id="RU367076"/>
    </source>
</evidence>
<dbReference type="GO" id="GO:0006351">
    <property type="term" value="P:DNA-templated transcription"/>
    <property type="evidence" value="ECO:0007669"/>
    <property type="project" value="InterPro"/>
</dbReference>
<evidence type="ECO:0000259" key="10">
    <source>
        <dbReference type="Pfam" id="PF05645"/>
    </source>
</evidence>